<feature type="compositionally biased region" description="Polar residues" evidence="1">
    <location>
        <begin position="40"/>
        <end position="49"/>
    </location>
</feature>
<dbReference type="AlphaFoldDB" id="A0A9Q1GNZ3"/>
<evidence type="ECO:0000313" key="2">
    <source>
        <dbReference type="EMBL" id="KAJ8424226.1"/>
    </source>
</evidence>
<accession>A0A9Q1GNZ3</accession>
<keyword evidence="3" id="KW-1185">Reference proteome</keyword>
<dbReference type="EMBL" id="JAKOGI010001734">
    <property type="protein sequence ID" value="KAJ8424226.1"/>
    <property type="molecule type" value="Genomic_DNA"/>
</dbReference>
<proteinExistence type="predicted"/>
<organism evidence="2 3">
    <name type="scientific">Carnegiea gigantea</name>
    <dbReference type="NCBI Taxonomy" id="171969"/>
    <lineage>
        <taxon>Eukaryota</taxon>
        <taxon>Viridiplantae</taxon>
        <taxon>Streptophyta</taxon>
        <taxon>Embryophyta</taxon>
        <taxon>Tracheophyta</taxon>
        <taxon>Spermatophyta</taxon>
        <taxon>Magnoliopsida</taxon>
        <taxon>eudicotyledons</taxon>
        <taxon>Gunneridae</taxon>
        <taxon>Pentapetalae</taxon>
        <taxon>Caryophyllales</taxon>
        <taxon>Cactineae</taxon>
        <taxon>Cactaceae</taxon>
        <taxon>Cactoideae</taxon>
        <taxon>Echinocereeae</taxon>
        <taxon>Carnegiea</taxon>
    </lineage>
</organism>
<gene>
    <name evidence="2" type="ORF">Cgig2_029714</name>
</gene>
<protein>
    <submittedName>
        <fullName evidence="2">Uncharacterized protein</fullName>
    </submittedName>
</protein>
<dbReference type="OrthoDB" id="1872571at2759"/>
<dbReference type="Proteomes" id="UP001153076">
    <property type="component" value="Unassembled WGS sequence"/>
</dbReference>
<name>A0A9Q1GNZ3_9CARY</name>
<comment type="caution">
    <text evidence="2">The sequence shown here is derived from an EMBL/GenBank/DDBJ whole genome shotgun (WGS) entry which is preliminary data.</text>
</comment>
<evidence type="ECO:0000313" key="3">
    <source>
        <dbReference type="Proteomes" id="UP001153076"/>
    </source>
</evidence>
<sequence length="163" mass="18399">MEGVESIWQILDGLRGSGERWLVAVARWWLTGVGGGRSPPSKTEGTKPSTYKEEESRFRGSGESWLVVVARWWSTRVGGGRWSPPLLWGGVTHWAFIQELLKLFWSSDPVTTLCLCTKVNKLKDAMEHIYSKLQEMKGSVQADLQHQVSLVVQPMIEVSHFCL</sequence>
<evidence type="ECO:0000256" key="1">
    <source>
        <dbReference type="SAM" id="MobiDB-lite"/>
    </source>
</evidence>
<reference evidence="2" key="1">
    <citation type="submission" date="2022-04" db="EMBL/GenBank/DDBJ databases">
        <title>Carnegiea gigantea Genome sequencing and assembly v2.</title>
        <authorList>
            <person name="Copetti D."/>
            <person name="Sanderson M.J."/>
            <person name="Burquez A."/>
            <person name="Wojciechowski M.F."/>
        </authorList>
    </citation>
    <scope>NUCLEOTIDE SEQUENCE</scope>
    <source>
        <strain evidence="2">SGP5-SGP5p</strain>
        <tissue evidence="2">Aerial part</tissue>
    </source>
</reference>
<feature type="region of interest" description="Disordered" evidence="1">
    <location>
        <begin position="35"/>
        <end position="54"/>
    </location>
</feature>